<dbReference type="EMBL" id="CAADFU010000066">
    <property type="protein sequence ID" value="VFK46070.1"/>
    <property type="molecule type" value="Genomic_DNA"/>
</dbReference>
<evidence type="ECO:0000313" key="1">
    <source>
        <dbReference type="EMBL" id="VFK40557.1"/>
    </source>
</evidence>
<dbReference type="Gene3D" id="3.40.50.300">
    <property type="entry name" value="P-loop containing nucleotide triphosphate hydrolases"/>
    <property type="match status" value="1"/>
</dbReference>
<dbReference type="AlphaFoldDB" id="A0A450YX11"/>
<organism evidence="2">
    <name type="scientific">Candidatus Kentrum sp. SD</name>
    <dbReference type="NCBI Taxonomy" id="2126332"/>
    <lineage>
        <taxon>Bacteria</taxon>
        <taxon>Pseudomonadati</taxon>
        <taxon>Pseudomonadota</taxon>
        <taxon>Gammaproteobacteria</taxon>
        <taxon>Candidatus Kentrum</taxon>
    </lineage>
</organism>
<evidence type="ECO:0000313" key="2">
    <source>
        <dbReference type="EMBL" id="VFK46070.1"/>
    </source>
</evidence>
<sequence>MSSAGIRSNRGDIYQTLIAFDWALTVLSDSESQWLEIDSTAHPVDDVVIGKSDGSLICCQCKKNQPNFRAWSIADLAEELDKAALTLAKNQQAHIRFYSCNNFGALAKLREYSALHGDEDGYRANLTREHTKTDGDLAARIADQAPELSTCEFLHRTSFETTPDFDRLETLLRERLRRMASNADAAFNVLWTALDKLGGRMGGGNLSAAARHRLTKADLEEILHHAGAMLVPVVDVARARTSFAGASAIGRSWHRDIAGQRIPSPVVNDLLAAIDAGKRAILLTGVPGSGKTCVMLSLQEALEERAKTRMDLVSLFIQSREFADLATAGER</sequence>
<accession>A0A450YX11</accession>
<protein>
    <submittedName>
        <fullName evidence="2">Uncharacterized protein</fullName>
    </submittedName>
</protein>
<dbReference type="EMBL" id="CAADHB010000188">
    <property type="protein sequence ID" value="VFK80971.1"/>
    <property type="molecule type" value="Genomic_DNA"/>
</dbReference>
<proteinExistence type="predicted"/>
<reference evidence="2" key="1">
    <citation type="submission" date="2019-02" db="EMBL/GenBank/DDBJ databases">
        <authorList>
            <person name="Gruber-Vodicka R. H."/>
            <person name="Seah K. B. B."/>
        </authorList>
    </citation>
    <scope>NUCLEOTIDE SEQUENCE</scope>
    <source>
        <strain evidence="3">BECK_S127</strain>
        <strain evidence="2">BECK_S1320</strain>
        <strain evidence="1">BECK_S1321</strain>
    </source>
</reference>
<name>A0A450YX11_9GAMM</name>
<gene>
    <name evidence="3" type="ORF">BECKSD772D_GA0070982_11882</name>
    <name evidence="2" type="ORF">BECKSD772E_GA0070983_106619</name>
    <name evidence="1" type="ORF">BECKSD772F_GA0070984_106220</name>
</gene>
<dbReference type="EMBL" id="CAADFR010000062">
    <property type="protein sequence ID" value="VFK40557.1"/>
    <property type="molecule type" value="Genomic_DNA"/>
</dbReference>
<dbReference type="InterPro" id="IPR027417">
    <property type="entry name" value="P-loop_NTPase"/>
</dbReference>
<evidence type="ECO:0000313" key="3">
    <source>
        <dbReference type="EMBL" id="VFK80971.1"/>
    </source>
</evidence>